<dbReference type="EMBL" id="BARS01044218">
    <property type="protein sequence ID" value="GAG33823.1"/>
    <property type="molecule type" value="Genomic_DNA"/>
</dbReference>
<proteinExistence type="predicted"/>
<name>X0XAX7_9ZZZZ</name>
<evidence type="ECO:0000313" key="1">
    <source>
        <dbReference type="EMBL" id="GAG33823.1"/>
    </source>
</evidence>
<accession>X0XAX7</accession>
<protein>
    <submittedName>
        <fullName evidence="1">Uncharacterized protein</fullName>
    </submittedName>
</protein>
<reference evidence="1" key="1">
    <citation type="journal article" date="2014" name="Front. Microbiol.">
        <title>High frequency of phylogenetically diverse reductive dehalogenase-homologous genes in deep subseafloor sedimentary metagenomes.</title>
        <authorList>
            <person name="Kawai M."/>
            <person name="Futagami T."/>
            <person name="Toyoda A."/>
            <person name="Takaki Y."/>
            <person name="Nishi S."/>
            <person name="Hori S."/>
            <person name="Arai W."/>
            <person name="Tsubouchi T."/>
            <person name="Morono Y."/>
            <person name="Uchiyama I."/>
            <person name="Ito T."/>
            <person name="Fujiyama A."/>
            <person name="Inagaki F."/>
            <person name="Takami H."/>
        </authorList>
    </citation>
    <scope>NUCLEOTIDE SEQUENCE</scope>
    <source>
        <strain evidence="1">Expedition CK06-06</strain>
    </source>
</reference>
<sequence>MSNLVNFSHLLEGTEEEASSGFGFKVRIPGFDFDDMGKKALFPQGEG</sequence>
<gene>
    <name evidence="1" type="ORF">S01H1_66845</name>
</gene>
<organism evidence="1">
    <name type="scientific">marine sediment metagenome</name>
    <dbReference type="NCBI Taxonomy" id="412755"/>
    <lineage>
        <taxon>unclassified sequences</taxon>
        <taxon>metagenomes</taxon>
        <taxon>ecological metagenomes</taxon>
    </lineage>
</organism>
<dbReference type="AlphaFoldDB" id="X0XAX7"/>
<comment type="caution">
    <text evidence="1">The sequence shown here is derived from an EMBL/GenBank/DDBJ whole genome shotgun (WGS) entry which is preliminary data.</text>
</comment>